<accession>A0AAU2JIG1</accession>
<sequence length="254" mass="27240">MTVVLHVPAGRGAGPVSLELGSGESVRFGRGAPGTPVDLVLDDPAVPRLAGEIRATEDHWQLSNFSATRSYLVENPEGAGEYLRVAARRIGAPVPFEFSRVVLPTRSPQAVSFQVFAPSHSYGEPADLGRIGGAATLTAFSLDESATYFLVLVALCEPRLRDLPAAAVPTTPQITARLRPHPACRELTEQAVGFHIDYLARNKLRVKNNDDDPGRRLEGRREALVSLALRFGLAREEHLALLPPRSAGATPGTA</sequence>
<keyword evidence="1" id="KW-0723">Serine/threonine-protein kinase</keyword>
<dbReference type="AlphaFoldDB" id="A0AAU2JIG1"/>
<dbReference type="GO" id="GO:0004674">
    <property type="term" value="F:protein serine/threonine kinase activity"/>
    <property type="evidence" value="ECO:0007669"/>
    <property type="project" value="UniProtKB-KW"/>
</dbReference>
<evidence type="ECO:0000313" key="1">
    <source>
        <dbReference type="EMBL" id="WTU72519.1"/>
    </source>
</evidence>
<organism evidence="1">
    <name type="scientific">Streptomyces sp. NBC_00049</name>
    <dbReference type="NCBI Taxonomy" id="2903617"/>
    <lineage>
        <taxon>Bacteria</taxon>
        <taxon>Bacillati</taxon>
        <taxon>Actinomycetota</taxon>
        <taxon>Actinomycetes</taxon>
        <taxon>Kitasatosporales</taxon>
        <taxon>Streptomycetaceae</taxon>
        <taxon>Streptomyces</taxon>
    </lineage>
</organism>
<keyword evidence="1" id="KW-0418">Kinase</keyword>
<reference evidence="1" key="1">
    <citation type="submission" date="2022-10" db="EMBL/GenBank/DDBJ databases">
        <title>The complete genomes of actinobacterial strains from the NBC collection.</title>
        <authorList>
            <person name="Joergensen T.S."/>
            <person name="Alvarez Arevalo M."/>
            <person name="Sterndorff E.B."/>
            <person name="Faurdal D."/>
            <person name="Vuksanovic O."/>
            <person name="Mourched A.-S."/>
            <person name="Charusanti P."/>
            <person name="Shaw S."/>
            <person name="Blin K."/>
            <person name="Weber T."/>
        </authorList>
    </citation>
    <scope>NUCLEOTIDE SEQUENCE</scope>
    <source>
        <strain evidence="1">NBC_00049</strain>
    </source>
</reference>
<protein>
    <submittedName>
        <fullName evidence="1">Serine/threonine protein kinase</fullName>
    </submittedName>
</protein>
<name>A0AAU2JIG1_9ACTN</name>
<keyword evidence="1" id="KW-0808">Transferase</keyword>
<proteinExistence type="predicted"/>
<dbReference type="EMBL" id="CP108264">
    <property type="protein sequence ID" value="WTU72519.1"/>
    <property type="molecule type" value="Genomic_DNA"/>
</dbReference>
<gene>
    <name evidence="1" type="ORF">OG327_03740</name>
</gene>